<name>A0AAD7LSP0_QUISA</name>
<organism evidence="2 3">
    <name type="scientific">Quillaja saponaria</name>
    <name type="common">Soap bark tree</name>
    <dbReference type="NCBI Taxonomy" id="32244"/>
    <lineage>
        <taxon>Eukaryota</taxon>
        <taxon>Viridiplantae</taxon>
        <taxon>Streptophyta</taxon>
        <taxon>Embryophyta</taxon>
        <taxon>Tracheophyta</taxon>
        <taxon>Spermatophyta</taxon>
        <taxon>Magnoliopsida</taxon>
        <taxon>eudicotyledons</taxon>
        <taxon>Gunneridae</taxon>
        <taxon>Pentapetalae</taxon>
        <taxon>rosids</taxon>
        <taxon>fabids</taxon>
        <taxon>Fabales</taxon>
        <taxon>Quillajaceae</taxon>
        <taxon>Quillaja</taxon>
    </lineage>
</organism>
<accession>A0AAD7LSP0</accession>
<dbReference type="KEGG" id="qsa:O6P43_013537"/>
<proteinExistence type="predicted"/>
<keyword evidence="1" id="KW-1133">Transmembrane helix</keyword>
<evidence type="ECO:0000313" key="3">
    <source>
        <dbReference type="Proteomes" id="UP001163823"/>
    </source>
</evidence>
<keyword evidence="1" id="KW-0812">Transmembrane</keyword>
<gene>
    <name evidence="2" type="ORF">O6P43_013537</name>
</gene>
<reference evidence="2" key="1">
    <citation type="journal article" date="2023" name="Science">
        <title>Elucidation of the pathway for biosynthesis of saponin adjuvants from the soapbark tree.</title>
        <authorList>
            <person name="Reed J."/>
            <person name="Orme A."/>
            <person name="El-Demerdash A."/>
            <person name="Owen C."/>
            <person name="Martin L.B.B."/>
            <person name="Misra R.C."/>
            <person name="Kikuchi S."/>
            <person name="Rejzek M."/>
            <person name="Martin A.C."/>
            <person name="Harkess A."/>
            <person name="Leebens-Mack J."/>
            <person name="Louveau T."/>
            <person name="Stephenson M.J."/>
            <person name="Osbourn A."/>
        </authorList>
    </citation>
    <scope>NUCLEOTIDE SEQUENCE</scope>
    <source>
        <strain evidence="2">S10</strain>
    </source>
</reference>
<dbReference type="EMBL" id="JARAOO010000006">
    <property type="protein sequence ID" value="KAJ7963606.1"/>
    <property type="molecule type" value="Genomic_DNA"/>
</dbReference>
<keyword evidence="1" id="KW-0472">Membrane</keyword>
<dbReference type="AlphaFoldDB" id="A0AAD7LSP0"/>
<keyword evidence="3" id="KW-1185">Reference proteome</keyword>
<feature type="transmembrane region" description="Helical" evidence="1">
    <location>
        <begin position="7"/>
        <end position="31"/>
    </location>
</feature>
<comment type="caution">
    <text evidence="2">The sequence shown here is derived from an EMBL/GenBank/DDBJ whole genome shotgun (WGS) entry which is preliminary data.</text>
</comment>
<evidence type="ECO:0000256" key="1">
    <source>
        <dbReference type="SAM" id="Phobius"/>
    </source>
</evidence>
<evidence type="ECO:0000313" key="2">
    <source>
        <dbReference type="EMBL" id="KAJ7963606.1"/>
    </source>
</evidence>
<dbReference type="Proteomes" id="UP001163823">
    <property type="component" value="Chromosome 6"/>
</dbReference>
<protein>
    <submittedName>
        <fullName evidence="2">Uncharacterized protein</fullName>
    </submittedName>
</protein>
<sequence length="71" mass="8014">MYDKVTLLPLLVAELFLLLVAFIASVFSFVFPLFCEGGWYSPILLGHMVNLLRIQPSSLDIVAFLSFYLLS</sequence>